<keyword evidence="3" id="KW-1185">Reference proteome</keyword>
<gene>
    <name evidence="2" type="ORF">Scep_018951</name>
</gene>
<protein>
    <recommendedName>
        <fullName evidence="4">Glycerophosphoryl diester phosphodiesterase membrane domain-containing protein</fullName>
    </recommendedName>
</protein>
<feature type="transmembrane region" description="Helical" evidence="1">
    <location>
        <begin position="145"/>
        <end position="173"/>
    </location>
</feature>
<dbReference type="PANTHER" id="PTHR33133:SF1">
    <property type="entry name" value="EXPRESSED PROTEIN-RELATED"/>
    <property type="match status" value="1"/>
</dbReference>
<evidence type="ECO:0000256" key="1">
    <source>
        <dbReference type="SAM" id="Phobius"/>
    </source>
</evidence>
<proteinExistence type="predicted"/>
<comment type="caution">
    <text evidence="2">The sequence shown here is derived from an EMBL/GenBank/DDBJ whole genome shotgun (WGS) entry which is preliminary data.</text>
</comment>
<feature type="transmembrane region" description="Helical" evidence="1">
    <location>
        <begin position="237"/>
        <end position="261"/>
    </location>
</feature>
<sequence length="337" mass="37867">MNTQPEQLKHLGFFAIFKESYKIIVSKWRYIFSKIFLALIFPFCLLMLADMLISSHLQGRIIDNSINLDEMDSNNRYYNPMKREVALHSTLLGVFTLLYFLVGLLVLNLFAITAVSYAVACVYASKDTNFKQVIRVVPKAWKKLVLTYLWNLFLQLVFVAVFVALVVLCLVIGIRAKQIVLAIVIGVIVVILFIVGMIYFNVMWGMASVVSVLEECRGPRAFKRSGELMKGKKKLNIGVYMVFLVLLVVIQGGYWVLAGLFNSSLPIVVYVIVAIVFFLLLLGLVMLGLVVQTVLYLVCKSYHNESIDKASLGDQLDSYLSSYGRLGGAKDVQLGEV</sequence>
<feature type="transmembrane region" description="Helical" evidence="1">
    <location>
        <begin position="267"/>
        <end position="299"/>
    </location>
</feature>
<keyword evidence="1" id="KW-0812">Transmembrane</keyword>
<feature type="transmembrane region" description="Helical" evidence="1">
    <location>
        <begin position="97"/>
        <end position="124"/>
    </location>
</feature>
<dbReference type="PANTHER" id="PTHR33133">
    <property type="entry name" value="OS08G0107100 PROTEIN-RELATED"/>
    <property type="match status" value="1"/>
</dbReference>
<name>A0AAP0IA55_9MAGN</name>
<dbReference type="Proteomes" id="UP001419268">
    <property type="component" value="Unassembled WGS sequence"/>
</dbReference>
<dbReference type="EMBL" id="JBBNAG010000008">
    <property type="protein sequence ID" value="KAK9111432.1"/>
    <property type="molecule type" value="Genomic_DNA"/>
</dbReference>
<feature type="transmembrane region" description="Helical" evidence="1">
    <location>
        <begin position="31"/>
        <end position="49"/>
    </location>
</feature>
<dbReference type="AlphaFoldDB" id="A0AAP0IA55"/>
<evidence type="ECO:0000313" key="2">
    <source>
        <dbReference type="EMBL" id="KAK9111432.1"/>
    </source>
</evidence>
<evidence type="ECO:0000313" key="3">
    <source>
        <dbReference type="Proteomes" id="UP001419268"/>
    </source>
</evidence>
<evidence type="ECO:0008006" key="4">
    <source>
        <dbReference type="Google" id="ProtNLM"/>
    </source>
</evidence>
<organism evidence="2 3">
    <name type="scientific">Stephania cephalantha</name>
    <dbReference type="NCBI Taxonomy" id="152367"/>
    <lineage>
        <taxon>Eukaryota</taxon>
        <taxon>Viridiplantae</taxon>
        <taxon>Streptophyta</taxon>
        <taxon>Embryophyta</taxon>
        <taxon>Tracheophyta</taxon>
        <taxon>Spermatophyta</taxon>
        <taxon>Magnoliopsida</taxon>
        <taxon>Ranunculales</taxon>
        <taxon>Menispermaceae</taxon>
        <taxon>Menispermoideae</taxon>
        <taxon>Cissampelideae</taxon>
        <taxon>Stephania</taxon>
    </lineage>
</organism>
<keyword evidence="1" id="KW-0472">Membrane</keyword>
<keyword evidence="1" id="KW-1133">Transmembrane helix</keyword>
<feature type="transmembrane region" description="Helical" evidence="1">
    <location>
        <begin position="179"/>
        <end position="200"/>
    </location>
</feature>
<accession>A0AAP0IA55</accession>
<reference evidence="2 3" key="1">
    <citation type="submission" date="2024-01" db="EMBL/GenBank/DDBJ databases">
        <title>Genome assemblies of Stephania.</title>
        <authorList>
            <person name="Yang L."/>
        </authorList>
    </citation>
    <scope>NUCLEOTIDE SEQUENCE [LARGE SCALE GENOMIC DNA]</scope>
    <source>
        <strain evidence="2">JXDWG</strain>
        <tissue evidence="2">Leaf</tissue>
    </source>
</reference>